<sequence length="469" mass="48507">MAWRQSPPVAACREHGPGFFAIAATGACARIGGLVRLDAGGTAPLPVKSRDCFGPATLGRISVDARSRTEWGVTRTFVRFGLQSLTGRGFSGGLDRRAGGFGATGVDTFGRAQKGVLLDRAFIQFGGLTAGRAASFYDFYAHDVEMTSVTPASDPPPVNLLAYTFKAGGGISLTVAAEDPTSRRTPVAFVRMWGGRTLLTGGIPVAPVPAGAIDGAPDFALVDTRQRLNAPDVTAALRLDGGWGAAQLSGAIHQVNMGPFVSTLNPGVAPVAAARPAARYGFAAQAGLMLRLPALADGDRLWLQTAAARGAISYTGANTPAGQGSVSGSVFGCVGADMAEGYVGPGGRLRLSESWSAVAAFEHYWRPDLSQSFFAGVSGVSFGSGAPAGLDARGAGGAGHSRLLSGNRVRAAGTRLAWSPVQAMTVAAEVAWTELRLRRPGPDLRRRLAPALRASDSGWVGKVRVERSF</sequence>
<keyword evidence="4 10" id="KW-0812">Transmembrane</keyword>
<comment type="domain">
    <text evidence="10">Consists of 16-stranded beta-barrel sheets, with large surface-exposed loops, that form a transmembrane pore at the center of each barrel. The pore is partially ocluded by a peptide loop that folds into the pore lumen.</text>
</comment>
<organism evidence="11 12">
    <name type="scientific">Camelimonas fluminis</name>
    <dbReference type="NCBI Taxonomy" id="1576911"/>
    <lineage>
        <taxon>Bacteria</taxon>
        <taxon>Pseudomonadati</taxon>
        <taxon>Pseudomonadota</taxon>
        <taxon>Alphaproteobacteria</taxon>
        <taxon>Hyphomicrobiales</taxon>
        <taxon>Chelatococcaceae</taxon>
        <taxon>Camelimonas</taxon>
    </lineage>
</organism>
<evidence type="ECO:0000256" key="8">
    <source>
        <dbReference type="ARBA" id="ARBA00023136"/>
    </source>
</evidence>
<keyword evidence="7 10" id="KW-0626">Porin</keyword>
<keyword evidence="9 10" id="KW-0998">Cell outer membrane</keyword>
<dbReference type="EMBL" id="JBHRYC010000077">
    <property type="protein sequence ID" value="MFC3638718.1"/>
    <property type="molecule type" value="Genomic_DNA"/>
</dbReference>
<keyword evidence="2 10" id="KW-0813">Transport</keyword>
<evidence type="ECO:0000256" key="1">
    <source>
        <dbReference type="ARBA" id="ARBA00009521"/>
    </source>
</evidence>
<keyword evidence="8 10" id="KW-0472">Membrane</keyword>
<keyword evidence="6 10" id="KW-0406">Ion transport</keyword>
<keyword evidence="5" id="KW-0732">Signal</keyword>
<evidence type="ECO:0000256" key="3">
    <source>
        <dbReference type="ARBA" id="ARBA00022452"/>
    </source>
</evidence>
<evidence type="ECO:0000313" key="11">
    <source>
        <dbReference type="EMBL" id="MFC3638718.1"/>
    </source>
</evidence>
<evidence type="ECO:0000256" key="5">
    <source>
        <dbReference type="ARBA" id="ARBA00022729"/>
    </source>
</evidence>
<dbReference type="InterPro" id="IPR003684">
    <property type="entry name" value="Porin_alphabac"/>
</dbReference>
<dbReference type="Pfam" id="PF02530">
    <property type="entry name" value="Porin_2"/>
    <property type="match status" value="1"/>
</dbReference>
<evidence type="ECO:0000256" key="9">
    <source>
        <dbReference type="ARBA" id="ARBA00023237"/>
    </source>
</evidence>
<dbReference type="Proteomes" id="UP001595704">
    <property type="component" value="Unassembled WGS sequence"/>
</dbReference>
<comment type="similarity">
    <text evidence="1 10">Belongs to the alphaproteobacteria porin family.</text>
</comment>
<evidence type="ECO:0000256" key="2">
    <source>
        <dbReference type="ARBA" id="ARBA00022448"/>
    </source>
</evidence>
<comment type="caution">
    <text evidence="11">The sequence shown here is derived from an EMBL/GenBank/DDBJ whole genome shotgun (WGS) entry which is preliminary data.</text>
</comment>
<reference evidence="12" key="1">
    <citation type="journal article" date="2019" name="Int. J. Syst. Evol. Microbiol.">
        <title>The Global Catalogue of Microorganisms (GCM) 10K type strain sequencing project: providing services to taxonomists for standard genome sequencing and annotation.</title>
        <authorList>
            <consortium name="The Broad Institute Genomics Platform"/>
            <consortium name="The Broad Institute Genome Sequencing Center for Infectious Disease"/>
            <person name="Wu L."/>
            <person name="Ma J."/>
        </authorList>
    </citation>
    <scope>NUCLEOTIDE SEQUENCE [LARGE SCALE GENOMIC DNA]</scope>
    <source>
        <strain evidence="12">KCTC 42282</strain>
    </source>
</reference>
<accession>A0ABV7UJP5</accession>
<evidence type="ECO:0000313" key="12">
    <source>
        <dbReference type="Proteomes" id="UP001595704"/>
    </source>
</evidence>
<comment type="function">
    <text evidence="10">Forms passive diffusion pores that allow small molecular weight hydrophilic materials across the outer membrane.</text>
</comment>
<dbReference type="RefSeq" id="WP_191319096.1">
    <property type="nucleotide sequence ID" value="NZ_BNCG01000006.1"/>
</dbReference>
<keyword evidence="12" id="KW-1185">Reference proteome</keyword>
<evidence type="ECO:0000256" key="10">
    <source>
        <dbReference type="RuleBase" id="RU364005"/>
    </source>
</evidence>
<evidence type="ECO:0000256" key="6">
    <source>
        <dbReference type="ARBA" id="ARBA00023065"/>
    </source>
</evidence>
<evidence type="ECO:0000256" key="4">
    <source>
        <dbReference type="ARBA" id="ARBA00022692"/>
    </source>
</evidence>
<gene>
    <name evidence="11" type="ORF">ACFONL_15330</name>
</gene>
<evidence type="ECO:0000256" key="7">
    <source>
        <dbReference type="ARBA" id="ARBA00023114"/>
    </source>
</evidence>
<comment type="subcellular location">
    <subcellularLocation>
        <location evidence="10">Cell outer membrane</location>
        <topology evidence="10">Multi-pass membrane protein</topology>
    </subcellularLocation>
</comment>
<dbReference type="PROSITE" id="PS51257">
    <property type="entry name" value="PROKAR_LIPOPROTEIN"/>
    <property type="match status" value="1"/>
</dbReference>
<keyword evidence="3 10" id="KW-1134">Transmembrane beta strand</keyword>
<proteinExistence type="inferred from homology"/>
<protein>
    <recommendedName>
        <fullName evidence="10">Porin</fullName>
    </recommendedName>
</protein>
<name>A0ABV7UJP5_9HYPH</name>